<evidence type="ECO:0000313" key="3">
    <source>
        <dbReference type="Proteomes" id="UP000315842"/>
    </source>
</evidence>
<keyword evidence="3" id="KW-1185">Reference proteome</keyword>
<proteinExistence type="predicted"/>
<dbReference type="CDD" id="cd00761">
    <property type="entry name" value="Glyco_tranf_GTA_type"/>
    <property type="match status" value="1"/>
</dbReference>
<dbReference type="Gene3D" id="3.90.550.10">
    <property type="entry name" value="Spore Coat Polysaccharide Biosynthesis Protein SpsA, Chain A"/>
    <property type="match status" value="1"/>
</dbReference>
<feature type="domain" description="Glycosyltransferase 2-like" evidence="1">
    <location>
        <begin position="11"/>
        <end position="132"/>
    </location>
</feature>
<keyword evidence="2" id="KW-0808">Transferase</keyword>
<dbReference type="PANTHER" id="PTHR43685:SF2">
    <property type="entry name" value="GLYCOSYLTRANSFERASE 2-LIKE DOMAIN-CONTAINING PROTEIN"/>
    <property type="match status" value="1"/>
</dbReference>
<organism evidence="2 3">
    <name type="scientific">Cellulomonas uda</name>
    <dbReference type="NCBI Taxonomy" id="1714"/>
    <lineage>
        <taxon>Bacteria</taxon>
        <taxon>Bacillati</taxon>
        <taxon>Actinomycetota</taxon>
        <taxon>Actinomycetes</taxon>
        <taxon>Micrococcales</taxon>
        <taxon>Cellulomonadaceae</taxon>
        <taxon>Cellulomonas</taxon>
    </lineage>
</organism>
<gene>
    <name evidence="2" type="ORF">CUD01_22880</name>
</gene>
<accession>A0A4Y3KEN2</accession>
<dbReference type="AlphaFoldDB" id="A0A4Y3KEN2"/>
<evidence type="ECO:0000313" key="2">
    <source>
        <dbReference type="EMBL" id="GEA81844.1"/>
    </source>
</evidence>
<dbReference type="Pfam" id="PF00535">
    <property type="entry name" value="Glycos_transf_2"/>
    <property type="match status" value="1"/>
</dbReference>
<dbReference type="EMBL" id="BJLP01000039">
    <property type="protein sequence ID" value="GEA81844.1"/>
    <property type="molecule type" value="Genomic_DNA"/>
</dbReference>
<dbReference type="PANTHER" id="PTHR43685">
    <property type="entry name" value="GLYCOSYLTRANSFERASE"/>
    <property type="match status" value="1"/>
</dbReference>
<name>A0A4Y3KEN2_CELUD</name>
<sequence>MPGRPDALLDVVVAVHDGARHLPTFVASARRNLAPGIRFVVVDDASSDETPQLLARAARELPLEVVRNPENRGVAASRNRALDAADARYVTFVDADDWCAPGHLPAMLSAVERTGAAMVRTDHVRVDGLRREAERAPWDGPRDVAFAAREGIGDAGGRALVDYPYLWAAAFDRERIEPRLLRFHEDLRTAADRPWFWRLHLADLTCAVVDSPGYFYRRSAGSGSLTQAGADRLLDFLLAYDRVLDLALADGDPAVERRALYGACRIVDFHVSRRHRLSRALQRRLLAGAAALLARGGDDAFEVAVQGAPAGGRRLLRGLRATGRAAGAA</sequence>
<dbReference type="RefSeq" id="WP_166771965.1">
    <property type="nucleotide sequence ID" value="NZ_BJLP01000039.1"/>
</dbReference>
<protein>
    <submittedName>
        <fullName evidence="2">Glycosyl transferase</fullName>
    </submittedName>
</protein>
<dbReference type="InterPro" id="IPR029044">
    <property type="entry name" value="Nucleotide-diphossugar_trans"/>
</dbReference>
<evidence type="ECO:0000259" key="1">
    <source>
        <dbReference type="Pfam" id="PF00535"/>
    </source>
</evidence>
<dbReference type="InterPro" id="IPR050834">
    <property type="entry name" value="Glycosyltransf_2"/>
</dbReference>
<dbReference type="Proteomes" id="UP000315842">
    <property type="component" value="Unassembled WGS sequence"/>
</dbReference>
<comment type="caution">
    <text evidence="2">The sequence shown here is derived from an EMBL/GenBank/DDBJ whole genome shotgun (WGS) entry which is preliminary data.</text>
</comment>
<dbReference type="GO" id="GO:0016740">
    <property type="term" value="F:transferase activity"/>
    <property type="evidence" value="ECO:0007669"/>
    <property type="project" value="UniProtKB-KW"/>
</dbReference>
<dbReference type="InterPro" id="IPR001173">
    <property type="entry name" value="Glyco_trans_2-like"/>
</dbReference>
<reference evidence="2 3" key="1">
    <citation type="submission" date="2019-06" db="EMBL/GenBank/DDBJ databases">
        <title>Whole genome shotgun sequence of Cellulomonas uda NBRC 3747.</title>
        <authorList>
            <person name="Hosoyama A."/>
            <person name="Uohara A."/>
            <person name="Ohji S."/>
            <person name="Ichikawa N."/>
        </authorList>
    </citation>
    <scope>NUCLEOTIDE SEQUENCE [LARGE SCALE GENOMIC DNA]</scope>
    <source>
        <strain evidence="2 3">NBRC 3747</strain>
    </source>
</reference>
<dbReference type="SUPFAM" id="SSF53448">
    <property type="entry name" value="Nucleotide-diphospho-sugar transferases"/>
    <property type="match status" value="1"/>
</dbReference>